<name>A0A2P8DET4_9ACTN</name>
<proteinExistence type="predicted"/>
<dbReference type="Pfam" id="PF21806">
    <property type="entry name" value="DUF6879"/>
    <property type="match status" value="1"/>
</dbReference>
<dbReference type="AlphaFoldDB" id="A0A2P8DET4"/>
<comment type="caution">
    <text evidence="2">The sequence shown here is derived from an EMBL/GenBank/DDBJ whole genome shotgun (WGS) entry which is preliminary data.</text>
</comment>
<evidence type="ECO:0000313" key="3">
    <source>
        <dbReference type="Proteomes" id="UP000240542"/>
    </source>
</evidence>
<feature type="domain" description="DUF6879" evidence="1">
    <location>
        <begin position="32"/>
        <end position="190"/>
    </location>
</feature>
<keyword evidence="3" id="KW-1185">Reference proteome</keyword>
<evidence type="ECO:0000259" key="1">
    <source>
        <dbReference type="Pfam" id="PF21806"/>
    </source>
</evidence>
<protein>
    <recommendedName>
        <fullName evidence="1">DUF6879 domain-containing protein</fullName>
    </recommendedName>
</protein>
<dbReference type="OrthoDB" id="3436275at2"/>
<dbReference type="RefSeq" id="WP_106584652.1">
    <property type="nucleotide sequence ID" value="NZ_PYGA01000014.1"/>
</dbReference>
<evidence type="ECO:0000313" key="2">
    <source>
        <dbReference type="EMBL" id="PSK95733.1"/>
    </source>
</evidence>
<dbReference type="InterPro" id="IPR049244">
    <property type="entry name" value="DUF6879"/>
</dbReference>
<reference evidence="2 3" key="1">
    <citation type="submission" date="2018-03" db="EMBL/GenBank/DDBJ databases">
        <title>Genomic Encyclopedia of Archaeal and Bacterial Type Strains, Phase II (KMG-II): from individual species to whole genera.</title>
        <authorList>
            <person name="Goeker M."/>
        </authorList>
    </citation>
    <scope>NUCLEOTIDE SEQUENCE [LARGE SCALE GENOMIC DNA]</scope>
    <source>
        <strain evidence="2 3">DSM 45312</strain>
    </source>
</reference>
<accession>A0A2P8DET4</accession>
<sequence>MLELIDSVPGRVMDRPAYHADRARESDSLVGVLWKLERAQFFNEQGDTAWDAFKAGDWGRVLEIFESERESVTARVREETDRGFEFRRLRVVEDPPSAYLRWEMHSHKVFAESGRPIRVIAAKELADLESVGPLPEVHVLGDRVAYQVHYEADMTPIGAKRIDDAEVARAAAAEIERLYERAEPLLDYFAREIAPLGPPEYPTRRRA</sequence>
<dbReference type="Proteomes" id="UP000240542">
    <property type="component" value="Unassembled WGS sequence"/>
</dbReference>
<organism evidence="2 3">
    <name type="scientific">Murinocardiopsis flavida</name>
    <dbReference type="NCBI Taxonomy" id="645275"/>
    <lineage>
        <taxon>Bacteria</taxon>
        <taxon>Bacillati</taxon>
        <taxon>Actinomycetota</taxon>
        <taxon>Actinomycetes</taxon>
        <taxon>Streptosporangiales</taxon>
        <taxon>Nocardiopsidaceae</taxon>
        <taxon>Murinocardiopsis</taxon>
    </lineage>
</organism>
<gene>
    <name evidence="2" type="ORF">CLV63_114166</name>
</gene>
<dbReference type="EMBL" id="PYGA01000014">
    <property type="protein sequence ID" value="PSK95733.1"/>
    <property type="molecule type" value="Genomic_DNA"/>
</dbReference>